<dbReference type="GO" id="GO:0016567">
    <property type="term" value="P:protein ubiquitination"/>
    <property type="evidence" value="ECO:0007669"/>
    <property type="project" value="UniProtKB-ARBA"/>
</dbReference>
<proteinExistence type="predicted"/>
<evidence type="ECO:0000256" key="8">
    <source>
        <dbReference type="PROSITE-ProRule" id="PRU00175"/>
    </source>
</evidence>
<dbReference type="InterPro" id="IPR051834">
    <property type="entry name" value="RING_finger_E3_ligase"/>
</dbReference>
<dbReference type="SUPFAM" id="SSF57850">
    <property type="entry name" value="RING/U-box"/>
    <property type="match status" value="1"/>
</dbReference>
<accession>A0A6G1KU59</accession>
<dbReference type="GO" id="GO:0005634">
    <property type="term" value="C:nucleus"/>
    <property type="evidence" value="ECO:0007669"/>
    <property type="project" value="TreeGrafter"/>
</dbReference>
<dbReference type="InterPro" id="IPR001841">
    <property type="entry name" value="Znf_RING"/>
</dbReference>
<protein>
    <recommendedName>
        <fullName evidence="2">RING-type E3 ubiquitin transferase</fullName>
        <ecNumber evidence="2">2.3.2.27</ecNumber>
    </recommendedName>
</protein>
<evidence type="ECO:0000256" key="3">
    <source>
        <dbReference type="ARBA" id="ARBA00022679"/>
    </source>
</evidence>
<evidence type="ECO:0000256" key="1">
    <source>
        <dbReference type="ARBA" id="ARBA00000900"/>
    </source>
</evidence>
<evidence type="ECO:0000259" key="10">
    <source>
        <dbReference type="PROSITE" id="PS50089"/>
    </source>
</evidence>
<keyword evidence="12" id="KW-1185">Reference proteome</keyword>
<dbReference type="Pfam" id="PF13639">
    <property type="entry name" value="zf-RING_2"/>
    <property type="match status" value="1"/>
</dbReference>
<keyword evidence="3" id="KW-0808">Transferase</keyword>
<dbReference type="PANTHER" id="PTHR45931:SF3">
    <property type="entry name" value="RING ZINC FINGER-CONTAINING PROTEIN"/>
    <property type="match status" value="1"/>
</dbReference>
<evidence type="ECO:0000313" key="12">
    <source>
        <dbReference type="Proteomes" id="UP000799436"/>
    </source>
</evidence>
<dbReference type="InterPro" id="IPR013083">
    <property type="entry name" value="Znf_RING/FYVE/PHD"/>
</dbReference>
<sequence length="496" mass="52859">MADRTAQPPRHRDMVYCHSCENEWYRDEHGLECPECHSDFTEIIEPNHDPRDEPPPLEDEHGHAGFYGAPDPDEHDIGGIQWRQTGPGEMTGTQHRRFNSTFTYGPDGLQPTGQQGGGVGGGGLFGAIGSMLSGALGGGQQPQQDQRPQSPETDQGERARSAPGSPRGSSTRVRTFNLPGGRGHFTFAATTMHMGQPSGMPGPRDATGPQPFNPQPQVIDQMMAQIFANILPGGAAGGHGGFMFDGPAGPFMAGARGQGGMPFNLFDMLGGVPLGGPLGDAVFSQEDLDRVITQLMEQHQAGNAPGPASEAAIQALPTRSVSQDDLDEKTGKAECSICMDEVQVGTTITELPCHHWFHGDCIKAWLGEHDTCPHCRQGIMPREGDGSNAQRPREPSQAPLNNMHSPEQQAPRSMPGGFPGLNRQESGSRQHPYTVPDSPEMERRASSSRPTERRSSRHAGASGSSAGGLLGRMREAFSPSGSGDAGTRGDDAGTKR</sequence>
<gene>
    <name evidence="11" type="ORF">EJ03DRAFT_58403</name>
</gene>
<feature type="region of interest" description="Disordered" evidence="9">
    <location>
        <begin position="383"/>
        <end position="496"/>
    </location>
</feature>
<feature type="compositionally biased region" description="Gly residues" evidence="9">
    <location>
        <begin position="114"/>
        <end position="126"/>
    </location>
</feature>
<feature type="compositionally biased region" description="Low complexity" evidence="9">
    <location>
        <begin position="141"/>
        <end position="151"/>
    </location>
</feature>
<feature type="domain" description="RING-type" evidence="10">
    <location>
        <begin position="335"/>
        <end position="376"/>
    </location>
</feature>
<evidence type="ECO:0000256" key="9">
    <source>
        <dbReference type="SAM" id="MobiDB-lite"/>
    </source>
</evidence>
<evidence type="ECO:0000256" key="5">
    <source>
        <dbReference type="ARBA" id="ARBA00022771"/>
    </source>
</evidence>
<dbReference type="EC" id="2.3.2.27" evidence="2"/>
<evidence type="ECO:0000256" key="6">
    <source>
        <dbReference type="ARBA" id="ARBA00022786"/>
    </source>
</evidence>
<evidence type="ECO:0000256" key="4">
    <source>
        <dbReference type="ARBA" id="ARBA00022723"/>
    </source>
</evidence>
<keyword evidence="7" id="KW-0862">Zinc</keyword>
<keyword evidence="6" id="KW-0833">Ubl conjugation pathway</keyword>
<keyword evidence="5 8" id="KW-0863">Zinc-finger</keyword>
<feature type="compositionally biased region" description="Basic and acidic residues" evidence="9">
    <location>
        <begin position="440"/>
        <end position="454"/>
    </location>
</feature>
<feature type="compositionally biased region" description="Polar residues" evidence="9">
    <location>
        <begin position="398"/>
        <end position="411"/>
    </location>
</feature>
<dbReference type="FunFam" id="3.30.40.10:FF:000127">
    <property type="entry name" value="E3 ubiquitin-protein ligase RNF181"/>
    <property type="match status" value="1"/>
</dbReference>
<dbReference type="EMBL" id="ML995972">
    <property type="protein sequence ID" value="KAF2763698.1"/>
    <property type="molecule type" value="Genomic_DNA"/>
</dbReference>
<feature type="region of interest" description="Disordered" evidence="9">
    <location>
        <begin position="44"/>
        <end position="185"/>
    </location>
</feature>
<evidence type="ECO:0000256" key="7">
    <source>
        <dbReference type="ARBA" id="ARBA00022833"/>
    </source>
</evidence>
<feature type="compositionally biased region" description="Basic and acidic residues" evidence="9">
    <location>
        <begin position="44"/>
        <end position="63"/>
    </location>
</feature>
<dbReference type="PROSITE" id="PS50089">
    <property type="entry name" value="ZF_RING_2"/>
    <property type="match status" value="1"/>
</dbReference>
<dbReference type="SMART" id="SM00184">
    <property type="entry name" value="RING"/>
    <property type="match status" value="1"/>
</dbReference>
<dbReference type="OrthoDB" id="8062037at2759"/>
<evidence type="ECO:0000313" key="11">
    <source>
        <dbReference type="EMBL" id="KAF2763698.1"/>
    </source>
</evidence>
<dbReference type="AlphaFoldDB" id="A0A6G1KU59"/>
<reference evidence="11" key="1">
    <citation type="journal article" date="2020" name="Stud. Mycol.">
        <title>101 Dothideomycetes genomes: a test case for predicting lifestyles and emergence of pathogens.</title>
        <authorList>
            <person name="Haridas S."/>
            <person name="Albert R."/>
            <person name="Binder M."/>
            <person name="Bloem J."/>
            <person name="Labutti K."/>
            <person name="Salamov A."/>
            <person name="Andreopoulos B."/>
            <person name="Baker S."/>
            <person name="Barry K."/>
            <person name="Bills G."/>
            <person name="Bluhm B."/>
            <person name="Cannon C."/>
            <person name="Castanera R."/>
            <person name="Culley D."/>
            <person name="Daum C."/>
            <person name="Ezra D."/>
            <person name="Gonzalez J."/>
            <person name="Henrissat B."/>
            <person name="Kuo A."/>
            <person name="Liang C."/>
            <person name="Lipzen A."/>
            <person name="Lutzoni F."/>
            <person name="Magnuson J."/>
            <person name="Mondo S."/>
            <person name="Nolan M."/>
            <person name="Ohm R."/>
            <person name="Pangilinan J."/>
            <person name="Park H.-J."/>
            <person name="Ramirez L."/>
            <person name="Alfaro M."/>
            <person name="Sun H."/>
            <person name="Tritt A."/>
            <person name="Yoshinaga Y."/>
            <person name="Zwiers L.-H."/>
            <person name="Turgeon B."/>
            <person name="Goodwin S."/>
            <person name="Spatafora J."/>
            <person name="Crous P."/>
            <person name="Grigoriev I."/>
        </authorList>
    </citation>
    <scope>NUCLEOTIDE SEQUENCE</scope>
    <source>
        <strain evidence="11">CBS 116005</strain>
    </source>
</reference>
<dbReference type="PANTHER" id="PTHR45931">
    <property type="entry name" value="SI:CH211-59O9.10"/>
    <property type="match status" value="1"/>
</dbReference>
<dbReference type="GO" id="GO:0008270">
    <property type="term" value="F:zinc ion binding"/>
    <property type="evidence" value="ECO:0007669"/>
    <property type="project" value="UniProtKB-KW"/>
</dbReference>
<organism evidence="11 12">
    <name type="scientific">Teratosphaeria nubilosa</name>
    <dbReference type="NCBI Taxonomy" id="161662"/>
    <lineage>
        <taxon>Eukaryota</taxon>
        <taxon>Fungi</taxon>
        <taxon>Dikarya</taxon>
        <taxon>Ascomycota</taxon>
        <taxon>Pezizomycotina</taxon>
        <taxon>Dothideomycetes</taxon>
        <taxon>Dothideomycetidae</taxon>
        <taxon>Mycosphaerellales</taxon>
        <taxon>Teratosphaeriaceae</taxon>
        <taxon>Teratosphaeria</taxon>
    </lineage>
</organism>
<comment type="catalytic activity">
    <reaction evidence="1">
        <text>S-ubiquitinyl-[E2 ubiquitin-conjugating enzyme]-L-cysteine + [acceptor protein]-L-lysine = [E2 ubiquitin-conjugating enzyme]-L-cysteine + N(6)-ubiquitinyl-[acceptor protein]-L-lysine.</text>
        <dbReference type="EC" id="2.3.2.27"/>
    </reaction>
</comment>
<dbReference type="Gene3D" id="3.30.40.10">
    <property type="entry name" value="Zinc/RING finger domain, C3HC4 (zinc finger)"/>
    <property type="match status" value="1"/>
</dbReference>
<dbReference type="Proteomes" id="UP000799436">
    <property type="component" value="Unassembled WGS sequence"/>
</dbReference>
<dbReference type="GO" id="GO:0006511">
    <property type="term" value="P:ubiquitin-dependent protein catabolic process"/>
    <property type="evidence" value="ECO:0007669"/>
    <property type="project" value="TreeGrafter"/>
</dbReference>
<keyword evidence="4" id="KW-0479">Metal-binding</keyword>
<feature type="compositionally biased region" description="Basic and acidic residues" evidence="9">
    <location>
        <begin position="487"/>
        <end position="496"/>
    </location>
</feature>
<evidence type="ECO:0000256" key="2">
    <source>
        <dbReference type="ARBA" id="ARBA00012483"/>
    </source>
</evidence>
<name>A0A6G1KU59_9PEZI</name>
<dbReference type="GO" id="GO:0061630">
    <property type="term" value="F:ubiquitin protein ligase activity"/>
    <property type="evidence" value="ECO:0007669"/>
    <property type="project" value="UniProtKB-EC"/>
</dbReference>